<sequence length="638" mass="70756">MQKAAEFAVGRLSADIDYRALSWMFGTLHDDDEFEQFFDALPGVCAPETLVDSQTYLIEPNRKRLSHTLIGMMDRTLLSSLVPDSVKQRRIIIYTKVIDATSLLGPWWTLRRVLLGDWHGFSRFIEFGLFVQEWKHLPHEVTAFYAQYVVAITLSNVQKRDDYWFQLASGHLNASKSLLQSYCTDPYTTLLINAMFIIRRAIQTFAGSADRHRSDILEASSKTLESLCKFDIFSALPEYQYQFCSLWNQLVDAAQNDNHIAPLSVVTLKSIRRVYISLHRGTSAFPTAFSNTTNDVDPVLNEARSYPMCTLHRPSLAIQPLLSPDVTPDTAEMTKVTTGSPTIATASPPETDPSFSGPLVPYQPPTLPSPYFVTPPVLPPTTFVTLMPPQPSAFITPQHSIMITLPTSQAESYIQPPPPTFIPPQPPIHISFSPSQLPNLTPSPYPYFSTAPSIVIQVPPPTPVQSSWVSISPIVPPTSRSPTPSELPIFPPLPSPVLQAFAPSDVTPSPALGSVTMTGETVMQSPSLSADSVSPVVIKFNGYGPGEYSGLMDHSSHTVVYEDEVYPTALHLFEACKFLDHRPDLADHIRQCERVEQVAATSAELAEFTRRDWGNVALSIVSFRLCCGRRPFLYLAAN</sequence>
<evidence type="ECO:0000313" key="2">
    <source>
        <dbReference type="Proteomes" id="UP001207468"/>
    </source>
</evidence>
<name>A0ACC0U4C9_9AGAM</name>
<organism evidence="1 2">
    <name type="scientific">Russula earlei</name>
    <dbReference type="NCBI Taxonomy" id="71964"/>
    <lineage>
        <taxon>Eukaryota</taxon>
        <taxon>Fungi</taxon>
        <taxon>Dikarya</taxon>
        <taxon>Basidiomycota</taxon>
        <taxon>Agaricomycotina</taxon>
        <taxon>Agaricomycetes</taxon>
        <taxon>Russulales</taxon>
        <taxon>Russulaceae</taxon>
        <taxon>Russula</taxon>
    </lineage>
</organism>
<evidence type="ECO:0000313" key="1">
    <source>
        <dbReference type="EMBL" id="KAI9462056.1"/>
    </source>
</evidence>
<dbReference type="Proteomes" id="UP001207468">
    <property type="component" value="Unassembled WGS sequence"/>
</dbReference>
<reference evidence="1" key="1">
    <citation type="submission" date="2021-03" db="EMBL/GenBank/DDBJ databases">
        <title>Evolutionary priming and transition to the ectomycorrhizal habit in an iconic lineage of mushroom-forming fungi: is preadaptation a requirement?</title>
        <authorList>
            <consortium name="DOE Joint Genome Institute"/>
            <person name="Looney B.P."/>
            <person name="Miyauchi S."/>
            <person name="Morin E."/>
            <person name="Drula E."/>
            <person name="Courty P.E."/>
            <person name="Chicoki N."/>
            <person name="Fauchery L."/>
            <person name="Kohler A."/>
            <person name="Kuo A."/>
            <person name="LaButti K."/>
            <person name="Pangilinan J."/>
            <person name="Lipzen A."/>
            <person name="Riley R."/>
            <person name="Andreopoulos W."/>
            <person name="He G."/>
            <person name="Johnson J."/>
            <person name="Barry K.W."/>
            <person name="Grigoriev I.V."/>
            <person name="Nagy L."/>
            <person name="Hibbett D."/>
            <person name="Henrissat B."/>
            <person name="Matheny P.B."/>
            <person name="Labbe J."/>
            <person name="Martin A.F."/>
        </authorList>
    </citation>
    <scope>NUCLEOTIDE SEQUENCE</scope>
    <source>
        <strain evidence="1">BPL698</strain>
    </source>
</reference>
<proteinExistence type="predicted"/>
<protein>
    <submittedName>
        <fullName evidence="1">Uncharacterized protein</fullName>
    </submittedName>
</protein>
<comment type="caution">
    <text evidence="1">The sequence shown here is derived from an EMBL/GenBank/DDBJ whole genome shotgun (WGS) entry which is preliminary data.</text>
</comment>
<dbReference type="EMBL" id="JAGFNK010000171">
    <property type="protein sequence ID" value="KAI9462056.1"/>
    <property type="molecule type" value="Genomic_DNA"/>
</dbReference>
<gene>
    <name evidence="1" type="ORF">F5148DRAFT_238892</name>
</gene>
<keyword evidence="2" id="KW-1185">Reference proteome</keyword>
<accession>A0ACC0U4C9</accession>